<name>A0A0F4LBD5_9LACO</name>
<dbReference type="PATRIC" id="fig|1218493.3.peg.811"/>
<dbReference type="AlphaFoldDB" id="A0A0F4LBD5"/>
<comment type="caution">
    <text evidence="1">The sequence shown here is derived from an EMBL/GenBank/DDBJ whole genome shotgun (WGS) entry which is preliminary data.</text>
</comment>
<dbReference type="Proteomes" id="UP000033533">
    <property type="component" value="Unassembled WGS sequence"/>
</dbReference>
<reference evidence="1 2" key="1">
    <citation type="submission" date="2014-12" db="EMBL/GenBank/DDBJ databases">
        <title>Comparative genomics of the lactic acid bacteria isolated from the honey bee gut.</title>
        <authorList>
            <person name="Ellegaard K.M."/>
            <person name="Tamarit D."/>
            <person name="Javelind E."/>
            <person name="Olofsson T."/>
            <person name="Andersson S.G."/>
            <person name="Vasquez A."/>
        </authorList>
    </citation>
    <scope>NUCLEOTIDE SEQUENCE [LARGE SCALE GENOMIC DNA]</scope>
    <source>
        <strain evidence="1 2">Biut2</strain>
    </source>
</reference>
<evidence type="ECO:0000313" key="1">
    <source>
        <dbReference type="EMBL" id="KJY56157.1"/>
    </source>
</evidence>
<evidence type="ECO:0000313" key="2">
    <source>
        <dbReference type="Proteomes" id="UP000033533"/>
    </source>
</evidence>
<protein>
    <submittedName>
        <fullName evidence="1">Phage related protein</fullName>
    </submittedName>
</protein>
<sequence>MSKYNKTILTNAGLDLAAKASSGKTKFTITRAATSTEKLADKSISELQQLTTLPSLMQYGEINNVADSAQDKSIVIGAELIFNNKDLSNSYNINTVGLFAKEDGSDKEFLYALTTAVEPETMPDFKDKVLFKFNLTMFVVVGQTDNVTVDVTDNGVVTQEQLAKAVQALPQKQDITNLFNKIDIDINSLHQTIDTDIKKLTALNSDSGNNIYNTKINLDTFSTVGISKFLGCQLQSDGKMTGFDATQGNLYGWIFDVPKWNGAKTYEQIVYISDYGQGSLTYVRTKADSTSKEDFLKIASDKDLGNIHTISNPILKDNKTNPDSLTESGIYYSKNGFNFAKNDIPDDYRSDGKTYIFVLEGENPGYSLNYYQQFMFQATKFNFECWYRAGYKYGSDAYYTVSFVNMKDIFGKMKQISLNGGTAINPDDNGVANIKVVTKVNNTAPDQNGNVIVDSYSKAESDKRHNDLISRIEIQENKEIVHHCDDLDSGIAYSKAHPNVFVATP</sequence>
<proteinExistence type="predicted"/>
<dbReference type="STRING" id="1218493.JF76_07650"/>
<dbReference type="OrthoDB" id="2300096at2"/>
<dbReference type="RefSeq" id="WP_045927905.1">
    <property type="nucleotide sequence ID" value="NZ_JBHSZS010000009.1"/>
</dbReference>
<dbReference type="EMBL" id="JXBY01000017">
    <property type="protein sequence ID" value="KJY56157.1"/>
    <property type="molecule type" value="Genomic_DNA"/>
</dbReference>
<gene>
    <name evidence="1" type="ORF">JF76_07650</name>
</gene>
<dbReference type="HOGENOM" id="CLU_539445_0_0_9"/>
<organism evidence="1 2">
    <name type="scientific">Lactobacillus kullabergensis</name>
    <dbReference type="NCBI Taxonomy" id="1218493"/>
    <lineage>
        <taxon>Bacteria</taxon>
        <taxon>Bacillati</taxon>
        <taxon>Bacillota</taxon>
        <taxon>Bacilli</taxon>
        <taxon>Lactobacillales</taxon>
        <taxon>Lactobacillaceae</taxon>
        <taxon>Lactobacillus</taxon>
    </lineage>
</organism>
<accession>A0A0F4LBD5</accession>